<name>A0A9Q9BSJ5_9RICK</name>
<accession>A0A9Q9BSJ5</accession>
<dbReference type="RefSeq" id="WP_254815622.1">
    <property type="nucleotide sequence ID" value="NZ_CP089285.1"/>
</dbReference>
<dbReference type="Proteomes" id="UP001059822">
    <property type="component" value="Chromosome"/>
</dbReference>
<dbReference type="Proteomes" id="UP001059985">
    <property type="component" value="Chromosome"/>
</dbReference>
<dbReference type="InterPro" id="IPR023614">
    <property type="entry name" value="Porin_dom_sf"/>
</dbReference>
<reference evidence="2" key="1">
    <citation type="journal article" date="2022" name="Microorganisms">
        <title>Assembly and Comparison of Ca. Neoehrlichia mikurensis Genomes.</title>
        <authorList>
            <person name="Azagi T."/>
            <person name="Dirks R.P."/>
            <person name="Yebra-Pimentel E.S."/>
            <person name="Schaap P.J."/>
            <person name="Koehorst J.J."/>
            <person name="Esser H.J."/>
            <person name="Sprong H."/>
        </authorList>
    </citation>
    <scope>NUCLEOTIDE SEQUENCE</scope>
    <source>
        <strain evidence="3">18-2804</strain>
        <strain evidence="2">18-2837</strain>
    </source>
</reference>
<dbReference type="GO" id="GO:0015288">
    <property type="term" value="F:porin activity"/>
    <property type="evidence" value="ECO:0007669"/>
    <property type="project" value="InterPro"/>
</dbReference>
<proteinExistence type="predicted"/>
<dbReference type="GO" id="GO:0016020">
    <property type="term" value="C:membrane"/>
    <property type="evidence" value="ECO:0007669"/>
    <property type="project" value="InterPro"/>
</dbReference>
<evidence type="ECO:0000313" key="5">
    <source>
        <dbReference type="Proteomes" id="UP001059985"/>
    </source>
</evidence>
<sequence>MRIFIVICIFIIFLFKESVFARQSNYDDAVIKNNTYINYQKLRKVHKGSKISIYGSTLSYVWITDKLLRDKYEDNDVYELYNYNSDANSDNWGVNNDALLSVNIMSQESNGFLYGARFQLLMPAIQGRISLKKISNRGVIGFINFPYGNLSLGYQEGVESEMKADAFSIAAGDQGIEWSRYVSDFFVKKDNTGVPVLNNIPCYWSSGLYSENLYRSNGNFVIRDNMLDNKDFINNLPFRISYKSADIFGINVGISYSPLGYKDSLLSNDSLQIIQIYDNLNVRVGELKGIPVTIVVKNDSYNDNTAEKKLTFTNAMVNIKEIPISYNTRNVIHKIISESMNSYKNIISGAVTYNYKVNDIKFIGSLVGEYAKSDNSKKIILNDLIGVALGTNIEYNRLKFGAAYGYLGKSGSISYVDNDEGRRFYNSSSSYYWDIGVNYRYNGLSISLIYFDSSYGCYADDVDGKKNRNFLKDFSIGLDYDLYSNNTTRCKLFANYHYFTISQELSKLKSAVHGGVLLSGMRVEF</sequence>
<evidence type="ECO:0000313" key="4">
    <source>
        <dbReference type="Proteomes" id="UP001059822"/>
    </source>
</evidence>
<evidence type="ECO:0000259" key="1">
    <source>
        <dbReference type="Pfam" id="PF13609"/>
    </source>
</evidence>
<keyword evidence="5" id="KW-1185">Reference proteome</keyword>
<evidence type="ECO:0000313" key="3">
    <source>
        <dbReference type="EMBL" id="UTO56387.1"/>
    </source>
</evidence>
<feature type="domain" description="Porin" evidence="1">
    <location>
        <begin position="82"/>
        <end position="488"/>
    </location>
</feature>
<dbReference type="Pfam" id="PF13609">
    <property type="entry name" value="Porin_4"/>
    <property type="match status" value="1"/>
</dbReference>
<dbReference type="SUPFAM" id="SSF56935">
    <property type="entry name" value="Porins"/>
    <property type="match status" value="1"/>
</dbReference>
<dbReference type="AlphaFoldDB" id="A0A9Q9BSJ5"/>
<gene>
    <name evidence="3" type="ORF">LUA81_04830</name>
    <name evidence="2" type="ORF">LUA82_04885</name>
</gene>
<dbReference type="Gene3D" id="2.40.160.10">
    <property type="entry name" value="Porin"/>
    <property type="match status" value="1"/>
</dbReference>
<dbReference type="EMBL" id="CP089285">
    <property type="protein sequence ID" value="UTO56387.1"/>
    <property type="molecule type" value="Genomic_DNA"/>
</dbReference>
<protein>
    <submittedName>
        <fullName evidence="2">Porin</fullName>
    </submittedName>
</protein>
<dbReference type="EMBL" id="CP089286">
    <property type="protein sequence ID" value="UTO55467.1"/>
    <property type="molecule type" value="Genomic_DNA"/>
</dbReference>
<evidence type="ECO:0000313" key="2">
    <source>
        <dbReference type="EMBL" id="UTO55467.1"/>
    </source>
</evidence>
<dbReference type="InterPro" id="IPR033900">
    <property type="entry name" value="Gram_neg_porin_domain"/>
</dbReference>
<organism evidence="2 4">
    <name type="scientific">Neoehrlichia mikurensis</name>
    <dbReference type="NCBI Taxonomy" id="89586"/>
    <lineage>
        <taxon>Bacteria</taxon>
        <taxon>Pseudomonadati</taxon>
        <taxon>Pseudomonadota</taxon>
        <taxon>Alphaproteobacteria</taxon>
        <taxon>Rickettsiales</taxon>
        <taxon>Anaplasmataceae</taxon>
        <taxon>Candidatus Neoehrlichia</taxon>
    </lineage>
</organism>